<dbReference type="Proteomes" id="UP000259864">
    <property type="component" value="Chromosome 1"/>
</dbReference>
<evidence type="ECO:0000313" key="5">
    <source>
        <dbReference type="Proteomes" id="UP000259864"/>
    </source>
</evidence>
<sequence length="71" mass="8112">MRIIDIINKKANKQELTKAEIEFFIENYVNGNIPDYQASALLMAIRLNSLNESETSYLTNAMINSGDTIDW</sequence>
<dbReference type="EMBL" id="LS991949">
    <property type="protein sequence ID" value="SYV90684.1"/>
    <property type="molecule type" value="Genomic_DNA"/>
</dbReference>
<protein>
    <submittedName>
        <fullName evidence="4">Pyrimidine-nucleoside phosphorylase</fullName>
        <ecNumber evidence="4">2.4.2.2</ecNumber>
    </submittedName>
</protein>
<dbReference type="InterPro" id="IPR000053">
    <property type="entry name" value="Thymidine/pyrmidine_PPase"/>
</dbReference>
<dbReference type="PANTHER" id="PTHR10515:SF0">
    <property type="entry name" value="THYMIDINE PHOSPHORYLASE"/>
    <property type="match status" value="1"/>
</dbReference>
<dbReference type="InterPro" id="IPR036320">
    <property type="entry name" value="Glycosyl_Trfase_fam3_N_dom_sf"/>
</dbReference>
<name>A0A3B0PBG1_9BACT</name>
<keyword evidence="2 4" id="KW-0808">Transferase</keyword>
<evidence type="ECO:0000259" key="3">
    <source>
        <dbReference type="Pfam" id="PF02885"/>
    </source>
</evidence>
<dbReference type="EC" id="2.4.2.2" evidence="4"/>
<evidence type="ECO:0000256" key="1">
    <source>
        <dbReference type="ARBA" id="ARBA00022676"/>
    </source>
</evidence>
<reference evidence="5" key="1">
    <citation type="submission" date="2018-06" db="EMBL/GenBank/DDBJ databases">
        <authorList>
            <consortium name="Pathogen Informatics"/>
        </authorList>
    </citation>
    <scope>NUCLEOTIDE SEQUENCE [LARGE SCALE GENOMIC DNA]</scope>
    <source>
        <strain evidence="5">NCTC10135</strain>
    </source>
</reference>
<dbReference type="AlphaFoldDB" id="A0A3B0PBG1"/>
<feature type="domain" description="Glycosyl transferase family 3 N-terminal" evidence="3">
    <location>
        <begin position="5"/>
        <end position="66"/>
    </location>
</feature>
<dbReference type="KEGG" id="mala:NCTC10135_01208"/>
<dbReference type="Pfam" id="PF02885">
    <property type="entry name" value="Glycos_trans_3N"/>
    <property type="match status" value="1"/>
</dbReference>
<gene>
    <name evidence="4" type="primary">pdp_2</name>
    <name evidence="4" type="ORF">NCTC10135_01208</name>
</gene>
<evidence type="ECO:0000256" key="2">
    <source>
        <dbReference type="ARBA" id="ARBA00022679"/>
    </source>
</evidence>
<organism evidence="4 5">
    <name type="scientific">Metamycoplasma alkalescens</name>
    <dbReference type="NCBI Taxonomy" id="45363"/>
    <lineage>
        <taxon>Bacteria</taxon>
        <taxon>Bacillati</taxon>
        <taxon>Mycoplasmatota</taxon>
        <taxon>Mycoplasmoidales</taxon>
        <taxon>Metamycoplasmataceae</taxon>
        <taxon>Metamycoplasma</taxon>
    </lineage>
</organism>
<dbReference type="GO" id="GO:0009032">
    <property type="term" value="F:thymidine phosphorylase activity"/>
    <property type="evidence" value="ECO:0007669"/>
    <property type="project" value="TreeGrafter"/>
</dbReference>
<dbReference type="GO" id="GO:0005829">
    <property type="term" value="C:cytosol"/>
    <property type="evidence" value="ECO:0007669"/>
    <property type="project" value="TreeGrafter"/>
</dbReference>
<dbReference type="Gene3D" id="1.20.970.10">
    <property type="entry name" value="Transferase, Pyrimidine Nucleoside Phosphorylase, Chain C"/>
    <property type="match status" value="1"/>
</dbReference>
<dbReference type="PANTHER" id="PTHR10515">
    <property type="entry name" value="THYMIDINE PHOSPHORYLASE"/>
    <property type="match status" value="1"/>
</dbReference>
<dbReference type="GO" id="GO:0004645">
    <property type="term" value="F:1,4-alpha-oligoglucan phosphorylase activity"/>
    <property type="evidence" value="ECO:0007669"/>
    <property type="project" value="InterPro"/>
</dbReference>
<accession>A0A3B0PBG1</accession>
<dbReference type="InterPro" id="IPR017459">
    <property type="entry name" value="Glycosyl_Trfase_fam3_N_dom"/>
</dbReference>
<dbReference type="SUPFAM" id="SSF47648">
    <property type="entry name" value="Nucleoside phosphorylase/phosphoribosyltransferase N-terminal domain"/>
    <property type="match status" value="1"/>
</dbReference>
<keyword evidence="1 4" id="KW-0328">Glycosyltransferase</keyword>
<evidence type="ECO:0000313" key="4">
    <source>
        <dbReference type="EMBL" id="SYV90684.1"/>
    </source>
</evidence>
<feature type="non-terminal residue" evidence="4">
    <location>
        <position position="71"/>
    </location>
</feature>
<dbReference type="GO" id="GO:0006206">
    <property type="term" value="P:pyrimidine nucleobase metabolic process"/>
    <property type="evidence" value="ECO:0007669"/>
    <property type="project" value="InterPro"/>
</dbReference>
<proteinExistence type="predicted"/>